<reference evidence="9" key="1">
    <citation type="submission" date="2011-06" db="EMBL/GenBank/DDBJ databases">
        <title>The complete genome of chromosome of Runella slithyformis DSM 19594.</title>
        <authorList>
            <consortium name="US DOE Joint Genome Institute (JGI-PGF)"/>
            <person name="Lucas S."/>
            <person name="Han J."/>
            <person name="Lapidus A."/>
            <person name="Bruce D."/>
            <person name="Goodwin L."/>
            <person name="Pitluck S."/>
            <person name="Peters L."/>
            <person name="Kyrpides N."/>
            <person name="Mavromatis K."/>
            <person name="Ivanova N."/>
            <person name="Ovchinnikova G."/>
            <person name="Zhang X."/>
            <person name="Misra M."/>
            <person name="Detter J.C."/>
            <person name="Tapia R."/>
            <person name="Han C."/>
            <person name="Land M."/>
            <person name="Hauser L."/>
            <person name="Markowitz V."/>
            <person name="Cheng J.-F."/>
            <person name="Hugenholtz P."/>
            <person name="Woyke T."/>
            <person name="Wu D."/>
            <person name="Tindall B."/>
            <person name="Faehrich R."/>
            <person name="Brambilla E."/>
            <person name="Klenk H.-P."/>
            <person name="Eisen J.A."/>
        </authorList>
    </citation>
    <scope>NUCLEOTIDE SEQUENCE [LARGE SCALE GENOMIC DNA]</scope>
    <source>
        <strain evidence="9">ATCC 29530 / DSM 19594 / LMG 11500 / NCIMB 11436 / LSU 4</strain>
    </source>
</reference>
<dbReference type="PANTHER" id="PTHR30026">
    <property type="entry name" value="OUTER MEMBRANE PROTEIN TOLC"/>
    <property type="match status" value="1"/>
</dbReference>
<reference evidence="8 9" key="2">
    <citation type="journal article" date="2012" name="Stand. Genomic Sci.">
        <title>Complete genome sequence of the aquatic bacterium Runella slithyformis type strain (LSU 4(T)).</title>
        <authorList>
            <person name="Copeland A."/>
            <person name="Zhang X."/>
            <person name="Misra M."/>
            <person name="Lapidus A."/>
            <person name="Nolan M."/>
            <person name="Lucas S."/>
            <person name="Deshpande S."/>
            <person name="Cheng J.F."/>
            <person name="Tapia R."/>
            <person name="Goodwin L.A."/>
            <person name="Pitluck S."/>
            <person name="Liolios K."/>
            <person name="Pagani I."/>
            <person name="Ivanova N."/>
            <person name="Mikhailova N."/>
            <person name="Pati A."/>
            <person name="Chen A."/>
            <person name="Palaniappan K."/>
            <person name="Land M."/>
            <person name="Hauser L."/>
            <person name="Pan C."/>
            <person name="Jeffries C.D."/>
            <person name="Detter J.C."/>
            <person name="Brambilla E.M."/>
            <person name="Rohde M."/>
            <person name="Djao O.D."/>
            <person name="Goker M."/>
            <person name="Sikorski J."/>
            <person name="Tindall B.J."/>
            <person name="Woyke T."/>
            <person name="Bristow J."/>
            <person name="Eisen J.A."/>
            <person name="Markowitz V."/>
            <person name="Hugenholtz P."/>
            <person name="Kyrpides N.C."/>
            <person name="Klenk H.P."/>
            <person name="Mavromatis K."/>
        </authorList>
    </citation>
    <scope>NUCLEOTIDE SEQUENCE [LARGE SCALE GENOMIC DNA]</scope>
    <source>
        <strain evidence="9">ATCC 29530 / DSM 19594 / LMG 11500 / NCIMB 11436 / LSU 4</strain>
    </source>
</reference>
<keyword evidence="9" id="KW-1185">Reference proteome</keyword>
<comment type="subcellular location">
    <subcellularLocation>
        <location evidence="1">Cell outer membrane</location>
    </subcellularLocation>
</comment>
<dbReference type="GO" id="GO:0015562">
    <property type="term" value="F:efflux transmembrane transporter activity"/>
    <property type="evidence" value="ECO:0007669"/>
    <property type="project" value="InterPro"/>
</dbReference>
<evidence type="ECO:0000313" key="8">
    <source>
        <dbReference type="EMBL" id="AEI51581.1"/>
    </source>
</evidence>
<protein>
    <submittedName>
        <fullName evidence="8">Outer membrane efflux protein</fullName>
    </submittedName>
</protein>
<keyword evidence="3" id="KW-0813">Transport</keyword>
<evidence type="ECO:0000256" key="1">
    <source>
        <dbReference type="ARBA" id="ARBA00004442"/>
    </source>
</evidence>
<evidence type="ECO:0000256" key="3">
    <source>
        <dbReference type="ARBA" id="ARBA00022448"/>
    </source>
</evidence>
<dbReference type="RefSeq" id="WP_013930854.1">
    <property type="nucleotide sequence ID" value="NC_015703.1"/>
</dbReference>
<organism evidence="8 9">
    <name type="scientific">Runella slithyformis (strain ATCC 29530 / DSM 19594 / LMG 11500 / NCIMB 11436 / LSU 4)</name>
    <dbReference type="NCBI Taxonomy" id="761193"/>
    <lineage>
        <taxon>Bacteria</taxon>
        <taxon>Pseudomonadati</taxon>
        <taxon>Bacteroidota</taxon>
        <taxon>Cytophagia</taxon>
        <taxon>Cytophagales</taxon>
        <taxon>Spirosomataceae</taxon>
        <taxon>Runella</taxon>
    </lineage>
</organism>
<keyword evidence="7" id="KW-0998">Cell outer membrane</keyword>
<evidence type="ECO:0000256" key="6">
    <source>
        <dbReference type="ARBA" id="ARBA00023136"/>
    </source>
</evidence>
<dbReference type="Gene3D" id="1.20.1600.10">
    <property type="entry name" value="Outer membrane efflux proteins (OEP)"/>
    <property type="match status" value="1"/>
</dbReference>
<proteinExistence type="inferred from homology"/>
<dbReference type="GO" id="GO:0009279">
    <property type="term" value="C:cell outer membrane"/>
    <property type="evidence" value="ECO:0007669"/>
    <property type="project" value="UniProtKB-SubCell"/>
</dbReference>
<evidence type="ECO:0000256" key="4">
    <source>
        <dbReference type="ARBA" id="ARBA00022452"/>
    </source>
</evidence>
<evidence type="ECO:0000256" key="7">
    <source>
        <dbReference type="ARBA" id="ARBA00023237"/>
    </source>
</evidence>
<dbReference type="Pfam" id="PF02321">
    <property type="entry name" value="OEP"/>
    <property type="match status" value="1"/>
</dbReference>
<dbReference type="InterPro" id="IPR051906">
    <property type="entry name" value="TolC-like"/>
</dbReference>
<dbReference type="KEGG" id="rsi:Runsl_5282"/>
<keyword evidence="4" id="KW-1134">Transmembrane beta strand</keyword>
<evidence type="ECO:0000256" key="2">
    <source>
        <dbReference type="ARBA" id="ARBA00007613"/>
    </source>
</evidence>
<keyword evidence="5" id="KW-0812">Transmembrane</keyword>
<gene>
    <name evidence="8" type="ordered locus">Runsl_5282</name>
</gene>
<dbReference type="SUPFAM" id="SSF56954">
    <property type="entry name" value="Outer membrane efflux proteins (OEP)"/>
    <property type="match status" value="1"/>
</dbReference>
<evidence type="ECO:0000256" key="5">
    <source>
        <dbReference type="ARBA" id="ARBA00022692"/>
    </source>
</evidence>
<comment type="similarity">
    <text evidence="2">Belongs to the outer membrane factor (OMF) (TC 1.B.17) family.</text>
</comment>
<evidence type="ECO:0000313" key="9">
    <source>
        <dbReference type="Proteomes" id="UP000000493"/>
    </source>
</evidence>
<dbReference type="GO" id="GO:1990281">
    <property type="term" value="C:efflux pump complex"/>
    <property type="evidence" value="ECO:0007669"/>
    <property type="project" value="TreeGrafter"/>
</dbReference>
<dbReference type="AlphaFoldDB" id="A0A7U4E8D4"/>
<accession>A0A7U4E8D4</accession>
<keyword evidence="6" id="KW-0472">Membrane</keyword>
<dbReference type="PANTHER" id="PTHR30026:SF20">
    <property type="entry name" value="OUTER MEMBRANE PROTEIN TOLC"/>
    <property type="match status" value="1"/>
</dbReference>
<dbReference type="EMBL" id="CP002859">
    <property type="protein sequence ID" value="AEI51581.1"/>
    <property type="molecule type" value="Genomic_DNA"/>
</dbReference>
<name>A0A7U4E8D4_RUNSL</name>
<dbReference type="InterPro" id="IPR003423">
    <property type="entry name" value="OMP_efflux"/>
</dbReference>
<dbReference type="GO" id="GO:0015288">
    <property type="term" value="F:porin activity"/>
    <property type="evidence" value="ECO:0007669"/>
    <property type="project" value="TreeGrafter"/>
</dbReference>
<dbReference type="Proteomes" id="UP000000493">
    <property type="component" value="Chromosome"/>
</dbReference>
<sequence length="441" mass="49696">MNAEKSMKKILIISGLLSMVLTGYAQKMTLEESIQTALANRWEIKNAQLEIQVAQGENDQLKAKWLPQVKGAADARWNTQLQTSVFKNAPFANGQDVRLVLGVPFNTTVGINAEQKIVDATAKYDRQLNAVNVDSRKIAQEKTKTDLRQAVTEAYYAALFNAEKVQLAQRALERAQAYQLAGRTKFEKGTLLLNDLDRLRLDVNNAQTALRKAKSDQLLSLENLTYQMGLAAGSPVQLADSLPSLYEKTMVMVSQESLERRPEILQEKNALKINELNEKKQSSRWLPLVSAYGSYTALQLNDVFNPFTAGTWFPYSFLGVKLEIPIFDGRQASLQKRNYAIQASINRNNLKQLEADFAYEIRSIATTLAQEKDNVNDTRANLELARQILETDRFRYEKGVLLLSDLKNSEYSLQNAETNYLTSVYNFLLASLRYQKATGGL</sequence>